<keyword evidence="3" id="KW-1185">Reference proteome</keyword>
<dbReference type="AlphaFoldDB" id="A0A9X2DUC4"/>
<protein>
    <submittedName>
        <fullName evidence="2">Uncharacterized protein</fullName>
    </submittedName>
</protein>
<feature type="transmembrane region" description="Helical" evidence="1">
    <location>
        <begin position="115"/>
        <end position="135"/>
    </location>
</feature>
<organism evidence="2 3">
    <name type="scientific">Rathayibacter rubneri</name>
    <dbReference type="NCBI Taxonomy" id="2950106"/>
    <lineage>
        <taxon>Bacteria</taxon>
        <taxon>Bacillati</taxon>
        <taxon>Actinomycetota</taxon>
        <taxon>Actinomycetes</taxon>
        <taxon>Micrococcales</taxon>
        <taxon>Microbacteriaceae</taxon>
        <taxon>Rathayibacter</taxon>
    </lineage>
</organism>
<proteinExistence type="predicted"/>
<evidence type="ECO:0000313" key="3">
    <source>
        <dbReference type="Proteomes" id="UP001155240"/>
    </source>
</evidence>
<sequence length="145" mass="15086">MKNRTAFRRGARWWAGMGLLVAAVLYFLGAPLVDGADGALLGGGLTVSQGAVMRSLAILDVIAGLWVLLRPRTYPALTAAAAGLIALWLSPRLSAPAPLNVGAFAIDIRFVVHPIEVVVLVSAVSIVVSSVAQGFRSRAQAGQRG</sequence>
<feature type="transmembrane region" description="Helical" evidence="1">
    <location>
        <begin position="76"/>
        <end position="95"/>
    </location>
</feature>
<evidence type="ECO:0000313" key="2">
    <source>
        <dbReference type="EMBL" id="MCM6761372.1"/>
    </source>
</evidence>
<gene>
    <name evidence="2" type="ORF">NB037_02980</name>
</gene>
<keyword evidence="1" id="KW-0472">Membrane</keyword>
<feature type="transmembrane region" description="Helical" evidence="1">
    <location>
        <begin position="51"/>
        <end position="69"/>
    </location>
</feature>
<evidence type="ECO:0000256" key="1">
    <source>
        <dbReference type="SAM" id="Phobius"/>
    </source>
</evidence>
<dbReference type="Proteomes" id="UP001155240">
    <property type="component" value="Unassembled WGS sequence"/>
</dbReference>
<keyword evidence="1" id="KW-1133">Transmembrane helix</keyword>
<dbReference type="EMBL" id="JAMRYM010000005">
    <property type="protein sequence ID" value="MCM6761372.1"/>
    <property type="molecule type" value="Genomic_DNA"/>
</dbReference>
<keyword evidence="1" id="KW-0812">Transmembrane</keyword>
<dbReference type="RefSeq" id="WP_251943512.1">
    <property type="nucleotide sequence ID" value="NZ_JAMRYM010000005.1"/>
</dbReference>
<accession>A0A9X2DUC4</accession>
<name>A0A9X2DUC4_9MICO</name>
<comment type="caution">
    <text evidence="2">The sequence shown here is derived from an EMBL/GenBank/DDBJ whole genome shotgun (WGS) entry which is preliminary data.</text>
</comment>
<reference evidence="2" key="1">
    <citation type="submission" date="2022-06" db="EMBL/GenBank/DDBJ databases">
        <title>Whole genome shotgun sequencing (WGS) of Rathayibacter sp. ZW T2_19, isolated from stored onions (Allium cepa).</title>
        <authorList>
            <person name="Stoll D.A."/>
            <person name="Huch M."/>
        </authorList>
    </citation>
    <scope>NUCLEOTIDE SEQUENCE</scope>
    <source>
        <strain evidence="2">ZW T2_19</strain>
    </source>
</reference>